<evidence type="ECO:0000313" key="5">
    <source>
        <dbReference type="Proteomes" id="UP000007523"/>
    </source>
</evidence>
<proteinExistence type="predicted"/>
<evidence type="ECO:0000259" key="3">
    <source>
        <dbReference type="Pfam" id="PF16655"/>
    </source>
</evidence>
<dbReference type="RefSeq" id="WP_014368485.1">
    <property type="nucleotide sequence ID" value="NC_016935.1"/>
</dbReference>
<dbReference type="Pfam" id="PF09423">
    <property type="entry name" value="PhoD"/>
    <property type="match status" value="1"/>
</dbReference>
<feature type="domain" description="Phospholipase D N-terminal" evidence="3">
    <location>
        <begin position="65"/>
        <end position="160"/>
    </location>
</feature>
<dbReference type="Proteomes" id="UP000007523">
    <property type="component" value="Chromosome"/>
</dbReference>
<accession>H6NTU8</accession>
<dbReference type="KEGG" id="pmq:PM3016_732"/>
<dbReference type="InterPro" id="IPR052900">
    <property type="entry name" value="Phospholipid_Metab_Enz"/>
</dbReference>
<protein>
    <submittedName>
        <fullName evidence="4">PhoD</fullName>
    </submittedName>
</protein>
<dbReference type="EMBL" id="CP003235">
    <property type="protein sequence ID" value="AFC27692.1"/>
    <property type="molecule type" value="Genomic_DNA"/>
</dbReference>
<dbReference type="STRING" id="1116391.PM3016_732"/>
<feature type="domain" description="PhoD-like phosphatase metallophosphatase" evidence="2">
    <location>
        <begin position="173"/>
        <end position="505"/>
    </location>
</feature>
<evidence type="ECO:0000259" key="2">
    <source>
        <dbReference type="Pfam" id="PF09423"/>
    </source>
</evidence>
<dbReference type="InterPro" id="IPR018946">
    <property type="entry name" value="PhoD-like_MPP"/>
</dbReference>
<dbReference type="HOGENOM" id="CLU_015982_2_1_9"/>
<feature type="region of interest" description="Disordered" evidence="1">
    <location>
        <begin position="330"/>
        <end position="350"/>
    </location>
</feature>
<feature type="compositionally biased region" description="Basic and acidic residues" evidence="1">
    <location>
        <begin position="330"/>
        <end position="344"/>
    </location>
</feature>
<name>H6NTU8_9BACL</name>
<dbReference type="AlphaFoldDB" id="H6NTU8"/>
<dbReference type="PANTHER" id="PTHR43606">
    <property type="entry name" value="PHOSPHATASE, PUTATIVE (AFU_ORTHOLOGUE AFUA_6G08710)-RELATED"/>
    <property type="match status" value="1"/>
</dbReference>
<dbReference type="PANTHER" id="PTHR43606:SF2">
    <property type="entry name" value="ALKALINE PHOSPHATASE FAMILY PROTEIN (AFU_ORTHOLOGUE AFUA_5G03860)"/>
    <property type="match status" value="1"/>
</dbReference>
<dbReference type="CDD" id="cd07389">
    <property type="entry name" value="MPP_PhoD"/>
    <property type="match status" value="1"/>
</dbReference>
<dbReference type="InterPro" id="IPR029052">
    <property type="entry name" value="Metallo-depent_PP-like"/>
</dbReference>
<sequence>MEQDKLGLLQQMMEKLGASSMDRRGFLRATGKVAAVSFGLTLASALQSPPKIGAEAFFKSYPFTLGIASGDPLPDGVVLWTRLAPDPLNGGGMPSHDVPVRWEVALDKEFRRIVKHGVEFARTALAHSVHVEVEGLEPNQVYYYRFHAGNVESPVGRTKTLPPYGSAVAGMTFAFASCQNWQDGYYTAYKHMSKENLDLVFHLGDYIYEGGVGTDKVRYHNSPEIVTLEDYRNRYALYKSDADLRAAHEAFPWVVTTDDHEVENNYAGPIPEKDQPVEPFVQRRAAAYQAYYEHMPLRRSSLPYGTEMQLYRRVTYGNLAEFSVLDTRQYRDDQANGDGSKEPNEASMDPNRTLMGAAQERWLLEGLGASAARWNVIPQQVFFAKRDFKQGDAELVSMDAWDGYSANRDRIVNFIKERGVRNVVVLTGDVHANYANEIKADYHDPASPVIGVEFVGTSISSGGDGADTAANTATILAENPHIRFHNTQRGYVRCTLTPDRFQADYLVLPYVSRPDAPIETRVSFEVEDGRPGLKKIYDSALVVTG</sequence>
<evidence type="ECO:0000313" key="4">
    <source>
        <dbReference type="EMBL" id="AFC27692.1"/>
    </source>
</evidence>
<evidence type="ECO:0000256" key="1">
    <source>
        <dbReference type="SAM" id="MobiDB-lite"/>
    </source>
</evidence>
<dbReference type="Gene3D" id="2.60.40.380">
    <property type="entry name" value="Purple acid phosphatase-like, N-terminal"/>
    <property type="match status" value="1"/>
</dbReference>
<reference evidence="4 5" key="1">
    <citation type="journal article" date="2012" name="J. Bacteriol.">
        <title>Complete Genome Sequence of Paenibacillus mucilaginosus 3016, a Bacterium Functional as Microbial Fertilizer.</title>
        <authorList>
            <person name="Ma M."/>
            <person name="Wang Z."/>
            <person name="Li L."/>
            <person name="Jiang X."/>
            <person name="Guan D."/>
            <person name="Cao F."/>
            <person name="Chen H."/>
            <person name="Wang X."/>
            <person name="Shen D."/>
            <person name="Du B."/>
            <person name="Li J."/>
        </authorList>
    </citation>
    <scope>NUCLEOTIDE SEQUENCE [LARGE SCALE GENOMIC DNA]</scope>
    <source>
        <strain evidence="4 5">3016</strain>
    </source>
</reference>
<dbReference type="Pfam" id="PF16655">
    <property type="entry name" value="PhoD_N"/>
    <property type="match status" value="1"/>
</dbReference>
<dbReference type="InterPro" id="IPR038607">
    <property type="entry name" value="PhoD-like_sf"/>
</dbReference>
<dbReference type="InterPro" id="IPR032093">
    <property type="entry name" value="PhoD_N"/>
</dbReference>
<gene>
    <name evidence="4" type="ORF">PM3016_732</name>
</gene>
<organism evidence="4 5">
    <name type="scientific">Paenibacillus mucilaginosus 3016</name>
    <dbReference type="NCBI Taxonomy" id="1116391"/>
    <lineage>
        <taxon>Bacteria</taxon>
        <taxon>Bacillati</taxon>
        <taxon>Bacillota</taxon>
        <taxon>Bacilli</taxon>
        <taxon>Bacillales</taxon>
        <taxon>Paenibacillaceae</taxon>
        <taxon>Paenibacillus</taxon>
    </lineage>
</organism>
<dbReference type="Gene3D" id="3.60.21.70">
    <property type="entry name" value="PhoD-like phosphatase"/>
    <property type="match status" value="1"/>
</dbReference>
<dbReference type="SUPFAM" id="SSF56300">
    <property type="entry name" value="Metallo-dependent phosphatases"/>
    <property type="match status" value="1"/>
</dbReference>
<keyword evidence="5" id="KW-1185">Reference proteome</keyword>